<feature type="compositionally biased region" description="Low complexity" evidence="1">
    <location>
        <begin position="19"/>
        <end position="35"/>
    </location>
</feature>
<evidence type="ECO:0000313" key="3">
    <source>
        <dbReference type="Proteomes" id="UP000800038"/>
    </source>
</evidence>
<reference evidence="2" key="1">
    <citation type="journal article" date="2020" name="Stud. Mycol.">
        <title>101 Dothideomycetes genomes: a test case for predicting lifestyles and emergence of pathogens.</title>
        <authorList>
            <person name="Haridas S."/>
            <person name="Albert R."/>
            <person name="Binder M."/>
            <person name="Bloem J."/>
            <person name="Labutti K."/>
            <person name="Salamov A."/>
            <person name="Andreopoulos B."/>
            <person name="Baker S."/>
            <person name="Barry K."/>
            <person name="Bills G."/>
            <person name="Bluhm B."/>
            <person name="Cannon C."/>
            <person name="Castanera R."/>
            <person name="Culley D."/>
            <person name="Daum C."/>
            <person name="Ezra D."/>
            <person name="Gonzalez J."/>
            <person name="Henrissat B."/>
            <person name="Kuo A."/>
            <person name="Liang C."/>
            <person name="Lipzen A."/>
            <person name="Lutzoni F."/>
            <person name="Magnuson J."/>
            <person name="Mondo S."/>
            <person name="Nolan M."/>
            <person name="Ohm R."/>
            <person name="Pangilinan J."/>
            <person name="Park H.-J."/>
            <person name="Ramirez L."/>
            <person name="Alfaro M."/>
            <person name="Sun H."/>
            <person name="Tritt A."/>
            <person name="Yoshinaga Y."/>
            <person name="Zwiers L.-H."/>
            <person name="Turgeon B."/>
            <person name="Goodwin S."/>
            <person name="Spatafora J."/>
            <person name="Crous P."/>
            <person name="Grigoriev I."/>
        </authorList>
    </citation>
    <scope>NUCLEOTIDE SEQUENCE</scope>
    <source>
        <strain evidence="2">CBS 161.51</strain>
    </source>
</reference>
<evidence type="ECO:0000256" key="1">
    <source>
        <dbReference type="SAM" id="MobiDB-lite"/>
    </source>
</evidence>
<accession>A0A6A5SBQ5</accession>
<feature type="compositionally biased region" description="Polar residues" evidence="1">
    <location>
        <begin position="40"/>
        <end position="50"/>
    </location>
</feature>
<dbReference type="EMBL" id="ML976116">
    <property type="protein sequence ID" value="KAF1938045.1"/>
    <property type="molecule type" value="Genomic_DNA"/>
</dbReference>
<proteinExistence type="predicted"/>
<gene>
    <name evidence="2" type="ORF">EJ02DRAFT_469219</name>
</gene>
<protein>
    <submittedName>
        <fullName evidence="2">Uncharacterized protein</fullName>
    </submittedName>
</protein>
<dbReference type="Proteomes" id="UP000800038">
    <property type="component" value="Unassembled WGS sequence"/>
</dbReference>
<dbReference type="AlphaFoldDB" id="A0A6A5SBQ5"/>
<organism evidence="2 3">
    <name type="scientific">Clathrospora elynae</name>
    <dbReference type="NCBI Taxonomy" id="706981"/>
    <lineage>
        <taxon>Eukaryota</taxon>
        <taxon>Fungi</taxon>
        <taxon>Dikarya</taxon>
        <taxon>Ascomycota</taxon>
        <taxon>Pezizomycotina</taxon>
        <taxon>Dothideomycetes</taxon>
        <taxon>Pleosporomycetidae</taxon>
        <taxon>Pleosporales</taxon>
        <taxon>Diademaceae</taxon>
        <taxon>Clathrospora</taxon>
    </lineage>
</organism>
<feature type="region of interest" description="Disordered" evidence="1">
    <location>
        <begin position="1"/>
        <end position="58"/>
    </location>
</feature>
<dbReference type="OrthoDB" id="3686703at2759"/>
<keyword evidence="3" id="KW-1185">Reference proteome</keyword>
<name>A0A6A5SBQ5_9PLEO</name>
<evidence type="ECO:0000313" key="2">
    <source>
        <dbReference type="EMBL" id="KAF1938045.1"/>
    </source>
</evidence>
<sequence length="105" mass="11109">MATSNQFQEPPVAELPEATSNTSTNSTSDFSTQFQEPLPLQSTPQSSATADTDGGALHKSTIEKLKDVVKKPFSGSLNTLGKEEVDTPELAAANEVLEAKNLKSS</sequence>